<evidence type="ECO:0000313" key="1">
    <source>
        <dbReference type="EMBL" id="CAG8478741.1"/>
    </source>
</evidence>
<dbReference type="Proteomes" id="UP000789405">
    <property type="component" value="Unassembled WGS sequence"/>
</dbReference>
<feature type="non-terminal residue" evidence="1">
    <location>
        <position position="1"/>
    </location>
</feature>
<reference evidence="1" key="1">
    <citation type="submission" date="2021-06" db="EMBL/GenBank/DDBJ databases">
        <authorList>
            <person name="Kallberg Y."/>
            <person name="Tangrot J."/>
            <person name="Rosling A."/>
        </authorList>
    </citation>
    <scope>NUCLEOTIDE SEQUENCE</scope>
    <source>
        <strain evidence="1">MA453B</strain>
    </source>
</reference>
<evidence type="ECO:0000313" key="2">
    <source>
        <dbReference type="Proteomes" id="UP000789405"/>
    </source>
</evidence>
<dbReference type="EMBL" id="CAJVPY010000538">
    <property type="protein sequence ID" value="CAG8478741.1"/>
    <property type="molecule type" value="Genomic_DNA"/>
</dbReference>
<comment type="caution">
    <text evidence="1">The sequence shown here is derived from an EMBL/GenBank/DDBJ whole genome shotgun (WGS) entry which is preliminary data.</text>
</comment>
<protein>
    <submittedName>
        <fullName evidence="1">15098_t:CDS:1</fullName>
    </submittedName>
</protein>
<sequence length="66" mass="7613">RGNINTESSYLKFYRPFVSNTNVFRAISQHYNLQALTYTGKSILCPVNFPVLPLFKHRANVVDFGF</sequence>
<name>A0A9N8Z7G6_9GLOM</name>
<dbReference type="AlphaFoldDB" id="A0A9N8Z7G6"/>
<gene>
    <name evidence="1" type="ORF">DERYTH_LOCUS1815</name>
</gene>
<organism evidence="1 2">
    <name type="scientific">Dentiscutata erythropus</name>
    <dbReference type="NCBI Taxonomy" id="1348616"/>
    <lineage>
        <taxon>Eukaryota</taxon>
        <taxon>Fungi</taxon>
        <taxon>Fungi incertae sedis</taxon>
        <taxon>Mucoromycota</taxon>
        <taxon>Glomeromycotina</taxon>
        <taxon>Glomeromycetes</taxon>
        <taxon>Diversisporales</taxon>
        <taxon>Gigasporaceae</taxon>
        <taxon>Dentiscutata</taxon>
    </lineage>
</organism>
<accession>A0A9N8Z7G6</accession>
<proteinExistence type="predicted"/>
<keyword evidence="2" id="KW-1185">Reference proteome</keyword>